<feature type="chain" id="PRO_5043970315" evidence="1">
    <location>
        <begin position="24"/>
        <end position="186"/>
    </location>
</feature>
<evidence type="ECO:0000259" key="2">
    <source>
        <dbReference type="Pfam" id="PF19489"/>
    </source>
</evidence>
<accession>A0AAW8PXR2</accession>
<comment type="caution">
    <text evidence="3">The sequence shown here is derived from an EMBL/GenBank/DDBJ whole genome shotgun (WGS) entry which is preliminary data.</text>
</comment>
<dbReference type="AlphaFoldDB" id="A0AAW8PXR2"/>
<dbReference type="Proteomes" id="UP001253193">
    <property type="component" value="Unassembled WGS sequence"/>
</dbReference>
<feature type="signal peptide" evidence="1">
    <location>
        <begin position="1"/>
        <end position="23"/>
    </location>
</feature>
<name>A0AAW8PXR2_VIBPH</name>
<organism evidence="3 4">
    <name type="scientific">Vibrio parahaemolyticus</name>
    <dbReference type="NCBI Taxonomy" id="670"/>
    <lineage>
        <taxon>Bacteria</taxon>
        <taxon>Pseudomonadati</taxon>
        <taxon>Pseudomonadota</taxon>
        <taxon>Gammaproteobacteria</taxon>
        <taxon>Vibrionales</taxon>
        <taxon>Vibrionaceae</taxon>
        <taxon>Vibrio</taxon>
    </lineage>
</organism>
<feature type="domain" description="Transglycosylase SLT" evidence="2">
    <location>
        <begin position="11"/>
        <end position="182"/>
    </location>
</feature>
<evidence type="ECO:0000256" key="1">
    <source>
        <dbReference type="SAM" id="SignalP"/>
    </source>
</evidence>
<keyword evidence="1" id="KW-0732">Signal</keyword>
<dbReference type="EMBL" id="JAUHGG010000003">
    <property type="protein sequence ID" value="MDS1820968.1"/>
    <property type="molecule type" value="Genomic_DNA"/>
</dbReference>
<dbReference type="SUPFAM" id="SSF53955">
    <property type="entry name" value="Lysozyme-like"/>
    <property type="match status" value="1"/>
</dbReference>
<proteinExistence type="predicted"/>
<dbReference type="InterPro" id="IPR045795">
    <property type="entry name" value="SLT_4"/>
</dbReference>
<evidence type="ECO:0000313" key="4">
    <source>
        <dbReference type="Proteomes" id="UP001253193"/>
    </source>
</evidence>
<dbReference type="RefSeq" id="WP_311019754.1">
    <property type="nucleotide sequence ID" value="NZ_JAUHGG010000003.1"/>
</dbReference>
<dbReference type="CDD" id="cd00442">
    <property type="entry name" value="Lyz-like"/>
    <property type="match status" value="1"/>
</dbReference>
<evidence type="ECO:0000313" key="3">
    <source>
        <dbReference type="EMBL" id="MDS1820968.1"/>
    </source>
</evidence>
<gene>
    <name evidence="3" type="ORF">QX249_09890</name>
</gene>
<dbReference type="InterPro" id="IPR023346">
    <property type="entry name" value="Lysozyme-like_dom_sf"/>
</dbReference>
<dbReference type="PROSITE" id="PS51257">
    <property type="entry name" value="PROKAR_LIPOPROTEIN"/>
    <property type="match status" value="1"/>
</dbReference>
<sequence length="186" mass="21053">MIRKKLKAASALLILSLTGCSSLESINTNHSDDACKMLTENKDWMKASYRAWKKWGVPISVQLSVIKHESSFNGDASAKTSTAYGYAQALTGTFNDYKKDTKNHGANRGSFYDSTDFIGWYFSNSIKSIGHNPYDAGTFYLAYHDGIGGYKKKTYLKKKWLMDKSKDVQKLANKYRVQINKCRIKI</sequence>
<dbReference type="Pfam" id="PF19489">
    <property type="entry name" value="SLT_4"/>
    <property type="match status" value="1"/>
</dbReference>
<protein>
    <submittedName>
        <fullName evidence="3">Transglycosylase SLT domain-containing protein</fullName>
    </submittedName>
</protein>
<reference evidence="3" key="1">
    <citation type="submission" date="2023-06" db="EMBL/GenBank/DDBJ databases">
        <title>Genomic Diversity of Vibrio spp. and Metagenomic Analysis of Pathogens in Florida Gulf Coastal Waters Following Hurricane Ian.</title>
        <authorList>
            <person name="Brumfield K.D."/>
        </authorList>
    </citation>
    <scope>NUCLEOTIDE SEQUENCE</scope>
    <source>
        <strain evidence="3">WBS2B-138</strain>
    </source>
</reference>
<dbReference type="Gene3D" id="1.10.530.10">
    <property type="match status" value="1"/>
</dbReference>